<accession>A0A1B9GNV4</accession>
<feature type="signal peptide" evidence="1">
    <location>
        <begin position="1"/>
        <end position="24"/>
    </location>
</feature>
<reference evidence="3" key="2">
    <citation type="submission" date="2013-12" db="EMBL/GenBank/DDBJ databases">
        <title>Evolution of pathogenesis and genome organization in the Tremellales.</title>
        <authorList>
            <person name="Cuomo C."/>
            <person name="Litvintseva A."/>
            <person name="Heitman J."/>
            <person name="Chen Y."/>
            <person name="Sun S."/>
            <person name="Springer D."/>
            <person name="Dromer F."/>
            <person name="Young S."/>
            <person name="Zeng Q."/>
            <person name="Chapman S."/>
            <person name="Gujja S."/>
            <person name="Saif S."/>
            <person name="Birren B."/>
        </authorList>
    </citation>
    <scope>NUCLEOTIDE SEQUENCE [LARGE SCALE GENOMIC DNA]</scope>
    <source>
        <strain evidence="3">BCC8398</strain>
    </source>
</reference>
<dbReference type="Proteomes" id="UP000092666">
    <property type="component" value="Unassembled WGS sequence"/>
</dbReference>
<keyword evidence="3" id="KW-1185">Reference proteome</keyword>
<feature type="chain" id="PRO_5008627240" evidence="1">
    <location>
        <begin position="25"/>
        <end position="195"/>
    </location>
</feature>
<dbReference type="EMBL" id="KV700129">
    <property type="protein sequence ID" value="OCF32683.1"/>
    <property type="molecule type" value="Genomic_DNA"/>
</dbReference>
<proteinExistence type="predicted"/>
<reference evidence="2 3" key="1">
    <citation type="submission" date="2013-07" db="EMBL/GenBank/DDBJ databases">
        <title>The Genome Sequence of Cryptococcus heveanensis BCC8398.</title>
        <authorList>
            <consortium name="The Broad Institute Genome Sequencing Platform"/>
            <person name="Cuomo C."/>
            <person name="Litvintseva A."/>
            <person name="Chen Y."/>
            <person name="Heitman J."/>
            <person name="Sun S."/>
            <person name="Springer D."/>
            <person name="Dromer F."/>
            <person name="Young S.K."/>
            <person name="Zeng Q."/>
            <person name="Gargeya S."/>
            <person name="Fitzgerald M."/>
            <person name="Abouelleil A."/>
            <person name="Alvarado L."/>
            <person name="Berlin A.M."/>
            <person name="Chapman S.B."/>
            <person name="Dewar J."/>
            <person name="Goldberg J."/>
            <person name="Griggs A."/>
            <person name="Gujja S."/>
            <person name="Hansen M."/>
            <person name="Howarth C."/>
            <person name="Imamovic A."/>
            <person name="Larimer J."/>
            <person name="McCowan C."/>
            <person name="Murphy C."/>
            <person name="Pearson M."/>
            <person name="Priest M."/>
            <person name="Roberts A."/>
            <person name="Saif S."/>
            <person name="Shea T."/>
            <person name="Sykes S."/>
            <person name="Wortman J."/>
            <person name="Nusbaum C."/>
            <person name="Birren B."/>
        </authorList>
    </citation>
    <scope>NUCLEOTIDE SEQUENCE [LARGE SCALE GENOMIC DNA]</scope>
    <source>
        <strain evidence="2 3">BCC8398</strain>
    </source>
</reference>
<gene>
    <name evidence="2" type="ORF">I316_05604</name>
</gene>
<evidence type="ECO:0000313" key="3">
    <source>
        <dbReference type="Proteomes" id="UP000092666"/>
    </source>
</evidence>
<dbReference type="AlphaFoldDB" id="A0A1B9GNV4"/>
<evidence type="ECO:0000256" key="1">
    <source>
        <dbReference type="SAM" id="SignalP"/>
    </source>
</evidence>
<evidence type="ECO:0000313" key="2">
    <source>
        <dbReference type="EMBL" id="OCF32683.1"/>
    </source>
</evidence>
<sequence length="195" mass="21656">MIVPVNSMIALIPIFLGMMRQAASTPVDPVITAAPTPGRVVARDEASSHVPVFAADTTMTLNMLGLDQQGLYIHNEDRSYSKQDLGAFMPRIEYKFDADQRSKVFTAAFYDEAKVENAIGAPATMTETEARNEWFKTADRYAYTKEAPTKLYECTAKATEVRQDVQVTMRLHENEAPFAKESSSADFVVKCGEVE</sequence>
<organism evidence="2 3">
    <name type="scientific">Kwoniella heveanensis BCC8398</name>
    <dbReference type="NCBI Taxonomy" id="1296120"/>
    <lineage>
        <taxon>Eukaryota</taxon>
        <taxon>Fungi</taxon>
        <taxon>Dikarya</taxon>
        <taxon>Basidiomycota</taxon>
        <taxon>Agaricomycotina</taxon>
        <taxon>Tremellomycetes</taxon>
        <taxon>Tremellales</taxon>
        <taxon>Cryptococcaceae</taxon>
        <taxon>Kwoniella</taxon>
    </lineage>
</organism>
<keyword evidence="1" id="KW-0732">Signal</keyword>
<name>A0A1B9GNV4_9TREE</name>
<protein>
    <submittedName>
        <fullName evidence="2">Uncharacterized protein</fullName>
    </submittedName>
</protein>